<dbReference type="PANTHER" id="PTHR10491:SF4">
    <property type="entry name" value="METHIONINE ADENOSYLTRANSFERASE 2 SUBUNIT BETA"/>
    <property type="match status" value="1"/>
</dbReference>
<dbReference type="InterPro" id="IPR036291">
    <property type="entry name" value="NAD(P)-bd_dom_sf"/>
</dbReference>
<dbReference type="Pfam" id="PF04321">
    <property type="entry name" value="RmlD_sub_bind"/>
    <property type="match status" value="1"/>
</dbReference>
<evidence type="ECO:0000313" key="9">
    <source>
        <dbReference type="Proteomes" id="UP000501812"/>
    </source>
</evidence>
<keyword evidence="6" id="KW-0521">NADP</keyword>
<protein>
    <recommendedName>
        <fullName evidence="4 6">dTDP-4-dehydrorhamnose reductase</fullName>
        <ecNumber evidence="3 6">1.1.1.133</ecNumber>
    </recommendedName>
</protein>
<reference evidence="8 9" key="1">
    <citation type="submission" date="2020-04" db="EMBL/GenBank/DDBJ databases">
        <title>Luteolibacter sp. G-1-1-1 isolated from soil.</title>
        <authorList>
            <person name="Dahal R.H."/>
        </authorList>
    </citation>
    <scope>NUCLEOTIDE SEQUENCE [LARGE SCALE GENOMIC DNA]</scope>
    <source>
        <strain evidence="8 9">G-1-1-1</strain>
    </source>
</reference>
<evidence type="ECO:0000256" key="4">
    <source>
        <dbReference type="ARBA" id="ARBA00017099"/>
    </source>
</evidence>
<organism evidence="8 9">
    <name type="scientific">Luteolibacter luteus</name>
    <dbReference type="NCBI Taxonomy" id="2728835"/>
    <lineage>
        <taxon>Bacteria</taxon>
        <taxon>Pseudomonadati</taxon>
        <taxon>Verrucomicrobiota</taxon>
        <taxon>Verrucomicrobiia</taxon>
        <taxon>Verrucomicrobiales</taxon>
        <taxon>Verrucomicrobiaceae</taxon>
        <taxon>Luteolibacter</taxon>
    </lineage>
</organism>
<dbReference type="UniPathway" id="UPA00124"/>
<dbReference type="RefSeq" id="WP_169454856.1">
    <property type="nucleotide sequence ID" value="NZ_CP051774.1"/>
</dbReference>
<dbReference type="AlphaFoldDB" id="A0A858RIB1"/>
<dbReference type="Gene3D" id="3.90.25.10">
    <property type="entry name" value="UDP-galactose 4-epimerase, domain 1"/>
    <property type="match status" value="1"/>
</dbReference>
<dbReference type="EC" id="1.1.1.133" evidence="3 6"/>
<evidence type="ECO:0000259" key="7">
    <source>
        <dbReference type="Pfam" id="PF04321"/>
    </source>
</evidence>
<keyword evidence="6" id="KW-0560">Oxidoreductase</keyword>
<dbReference type="Gene3D" id="3.40.50.720">
    <property type="entry name" value="NAD(P)-binding Rossmann-like Domain"/>
    <property type="match status" value="1"/>
</dbReference>
<dbReference type="GO" id="GO:0019305">
    <property type="term" value="P:dTDP-rhamnose biosynthetic process"/>
    <property type="evidence" value="ECO:0007669"/>
    <property type="project" value="UniProtKB-UniPathway"/>
</dbReference>
<evidence type="ECO:0000256" key="6">
    <source>
        <dbReference type="RuleBase" id="RU364082"/>
    </source>
</evidence>
<proteinExistence type="inferred from homology"/>
<dbReference type="InterPro" id="IPR029903">
    <property type="entry name" value="RmlD-like-bd"/>
</dbReference>
<evidence type="ECO:0000256" key="2">
    <source>
        <dbReference type="ARBA" id="ARBA00010944"/>
    </source>
</evidence>
<dbReference type="SUPFAM" id="SSF51735">
    <property type="entry name" value="NAD(P)-binding Rossmann-fold domains"/>
    <property type="match status" value="1"/>
</dbReference>
<dbReference type="InterPro" id="IPR005913">
    <property type="entry name" value="dTDP_dehydrorham_reduct"/>
</dbReference>
<comment type="similarity">
    <text evidence="2 6">Belongs to the dTDP-4-dehydrorhamnose reductase family.</text>
</comment>
<comment type="pathway">
    <text evidence="1 6">Carbohydrate biosynthesis; dTDP-L-rhamnose biosynthesis.</text>
</comment>
<evidence type="ECO:0000313" key="8">
    <source>
        <dbReference type="EMBL" id="QJE96455.1"/>
    </source>
</evidence>
<keyword evidence="9" id="KW-1185">Reference proteome</keyword>
<dbReference type="Proteomes" id="UP000501812">
    <property type="component" value="Chromosome"/>
</dbReference>
<name>A0A858RIB1_9BACT</name>
<accession>A0A858RIB1</accession>
<sequence length="288" mass="31264">MRIAITGTTGRVGRALADHFSAAGHEVIELPRSVCDLAEPGCAAVLEDLDFEVLLNPAGLTSLEQCEDQPGLAQQVNATAPGELAKICRKRGKKLLHFSTDYVFDGVAPGLRREEDPPSPLSVYGRTKEQGERAVVAEGGTVMRVSWVFGPEKPAFPDQILAKALRGEELSAIADKFSLPAYTPDIAAWTEGLLKADMPGGIFHGCNSGPVTSWHGIALEITEFLHKRTGQPQAEVRKLSLAEMPAFRAVRPRHTAMATDKLETVLGKAPRDWREAVRQHLEACLLSR</sequence>
<evidence type="ECO:0000256" key="3">
    <source>
        <dbReference type="ARBA" id="ARBA00012929"/>
    </source>
</evidence>
<dbReference type="GO" id="GO:0008831">
    <property type="term" value="F:dTDP-4-dehydrorhamnose reductase activity"/>
    <property type="evidence" value="ECO:0007669"/>
    <property type="project" value="UniProtKB-EC"/>
</dbReference>
<feature type="domain" description="RmlD-like substrate binding" evidence="7">
    <location>
        <begin position="1"/>
        <end position="283"/>
    </location>
</feature>
<dbReference type="EMBL" id="CP051774">
    <property type="protein sequence ID" value="QJE96455.1"/>
    <property type="molecule type" value="Genomic_DNA"/>
</dbReference>
<dbReference type="CDD" id="cd05254">
    <property type="entry name" value="dTDP_HR_like_SDR_e"/>
    <property type="match status" value="1"/>
</dbReference>
<evidence type="ECO:0000256" key="1">
    <source>
        <dbReference type="ARBA" id="ARBA00004781"/>
    </source>
</evidence>
<comment type="catalytic activity">
    <reaction evidence="5">
        <text>dTDP-beta-L-rhamnose + NADP(+) = dTDP-4-dehydro-beta-L-rhamnose + NADPH + H(+)</text>
        <dbReference type="Rhea" id="RHEA:21796"/>
        <dbReference type="ChEBI" id="CHEBI:15378"/>
        <dbReference type="ChEBI" id="CHEBI:57510"/>
        <dbReference type="ChEBI" id="CHEBI:57783"/>
        <dbReference type="ChEBI" id="CHEBI:58349"/>
        <dbReference type="ChEBI" id="CHEBI:62830"/>
        <dbReference type="EC" id="1.1.1.133"/>
    </reaction>
</comment>
<dbReference type="PANTHER" id="PTHR10491">
    <property type="entry name" value="DTDP-4-DEHYDRORHAMNOSE REDUCTASE"/>
    <property type="match status" value="1"/>
</dbReference>
<dbReference type="KEGG" id="luo:HHL09_11895"/>
<gene>
    <name evidence="8" type="ORF">HHL09_11895</name>
</gene>
<evidence type="ECO:0000256" key="5">
    <source>
        <dbReference type="ARBA" id="ARBA00048200"/>
    </source>
</evidence>
<comment type="function">
    <text evidence="6">Catalyzes the reduction of dTDP-6-deoxy-L-lyxo-4-hexulose to yield dTDP-L-rhamnose.</text>
</comment>